<dbReference type="KEGG" id="bbe:BBR47_52180"/>
<keyword evidence="1" id="KW-0472">Membrane</keyword>
<evidence type="ECO:0000313" key="2">
    <source>
        <dbReference type="EMBL" id="BAH46195.1"/>
    </source>
</evidence>
<evidence type="ECO:0000313" key="3">
    <source>
        <dbReference type="Proteomes" id="UP000001877"/>
    </source>
</evidence>
<dbReference type="Proteomes" id="UP000001877">
    <property type="component" value="Chromosome"/>
</dbReference>
<keyword evidence="1" id="KW-0812">Transmembrane</keyword>
<reference evidence="2 3" key="1">
    <citation type="submission" date="2005-03" db="EMBL/GenBank/DDBJ databases">
        <title>Brevibacillus brevis strain 47, complete genome.</title>
        <authorList>
            <person name="Hosoyama A."/>
            <person name="Yamada R."/>
            <person name="Hongo Y."/>
            <person name="Terui Y."/>
            <person name="Ankai A."/>
            <person name="Masuyama W."/>
            <person name="Sekiguchi M."/>
            <person name="Takeda T."/>
            <person name="Asano K."/>
            <person name="Ohji S."/>
            <person name="Ichikawa N."/>
            <person name="Narita S."/>
            <person name="Aoki N."/>
            <person name="Miura H."/>
            <person name="Matsushita S."/>
            <person name="Sekigawa T."/>
            <person name="Yamagata H."/>
            <person name="Yoshikawa H."/>
            <person name="Udaka S."/>
            <person name="Tanikawa S."/>
            <person name="Fujita N."/>
        </authorList>
    </citation>
    <scope>NUCLEOTIDE SEQUENCE [LARGE SCALE GENOMIC DNA]</scope>
    <source>
        <strain evidence="3">47 / JCM 6285 / NBRC 100599</strain>
    </source>
</reference>
<feature type="transmembrane region" description="Helical" evidence="1">
    <location>
        <begin position="115"/>
        <end position="135"/>
    </location>
</feature>
<gene>
    <name evidence="2" type="ordered locus">BBR47_52180</name>
</gene>
<evidence type="ECO:0000256" key="1">
    <source>
        <dbReference type="SAM" id="Phobius"/>
    </source>
</evidence>
<protein>
    <submittedName>
        <fullName evidence="2">Hypothetical membrane protein</fullName>
    </submittedName>
</protein>
<name>C0Z6J6_BREBN</name>
<feature type="transmembrane region" description="Helical" evidence="1">
    <location>
        <begin position="56"/>
        <end position="75"/>
    </location>
</feature>
<sequence>MPGWAPKTKGKLYKLHSAATVLGMFLGIFHAMLLVIDTFMPFSWAELLLPFSAEHSPLMNGLGTIAAFGMIAIILTTDLRNKLNKKVWRALHLCSYPTFVMALIHGMGVGSDTNVGWIFISYVLTFAILTILLIIRGFLGGKRSLAHFAGRR</sequence>
<dbReference type="eggNOG" id="COG4097">
    <property type="taxonomic scope" value="Bacteria"/>
</dbReference>
<proteinExistence type="predicted"/>
<keyword evidence="3" id="KW-1185">Reference proteome</keyword>
<dbReference type="HOGENOM" id="CLU_1718825_0_0_9"/>
<keyword evidence="1" id="KW-1133">Transmembrane helix</keyword>
<dbReference type="EMBL" id="AP008955">
    <property type="protein sequence ID" value="BAH46195.1"/>
    <property type="molecule type" value="Genomic_DNA"/>
</dbReference>
<feature type="transmembrane region" description="Helical" evidence="1">
    <location>
        <begin position="87"/>
        <end position="109"/>
    </location>
</feature>
<feature type="transmembrane region" description="Helical" evidence="1">
    <location>
        <begin position="12"/>
        <end position="36"/>
    </location>
</feature>
<dbReference type="AlphaFoldDB" id="C0Z6J6"/>
<accession>C0Z6J6</accession>
<dbReference type="STRING" id="358681.BBR47_52180"/>
<organism evidence="2 3">
    <name type="scientific">Brevibacillus brevis (strain 47 / JCM 6285 / NBRC 100599)</name>
    <dbReference type="NCBI Taxonomy" id="358681"/>
    <lineage>
        <taxon>Bacteria</taxon>
        <taxon>Bacillati</taxon>
        <taxon>Bacillota</taxon>
        <taxon>Bacilli</taxon>
        <taxon>Bacillales</taxon>
        <taxon>Paenibacillaceae</taxon>
        <taxon>Brevibacillus</taxon>
    </lineage>
</organism>